<accession>A0A4Y2JTI4</accession>
<evidence type="ECO:0000313" key="2">
    <source>
        <dbReference type="Proteomes" id="UP000499080"/>
    </source>
</evidence>
<feature type="non-terminal residue" evidence="1">
    <location>
        <position position="1"/>
    </location>
</feature>
<sequence>KCKNDYLPSPAAVKYHSHLTTCPPRHPDEFIEKCGDGHNALAPQCMLNHTQCCIKISRVFSPRLSLESANNNVRSKNDFAFVLYNQVFSIGSTKIL</sequence>
<keyword evidence="2" id="KW-1185">Reference proteome</keyword>
<evidence type="ECO:0000313" key="1">
    <source>
        <dbReference type="EMBL" id="GBM92789.1"/>
    </source>
</evidence>
<name>A0A4Y2JTI4_ARAVE</name>
<gene>
    <name evidence="1" type="ORF">AVEN_117487_1</name>
</gene>
<comment type="caution">
    <text evidence="1">The sequence shown here is derived from an EMBL/GenBank/DDBJ whole genome shotgun (WGS) entry which is preliminary data.</text>
</comment>
<dbReference type="Proteomes" id="UP000499080">
    <property type="component" value="Unassembled WGS sequence"/>
</dbReference>
<reference evidence="1 2" key="1">
    <citation type="journal article" date="2019" name="Sci. Rep.">
        <title>Orb-weaving spider Araneus ventricosus genome elucidates the spidroin gene catalogue.</title>
        <authorList>
            <person name="Kono N."/>
            <person name="Nakamura H."/>
            <person name="Ohtoshi R."/>
            <person name="Moran D.A.P."/>
            <person name="Shinohara A."/>
            <person name="Yoshida Y."/>
            <person name="Fujiwara M."/>
            <person name="Mori M."/>
            <person name="Tomita M."/>
            <person name="Arakawa K."/>
        </authorList>
    </citation>
    <scope>NUCLEOTIDE SEQUENCE [LARGE SCALE GENOMIC DNA]</scope>
</reference>
<dbReference type="EMBL" id="BGPR01003820">
    <property type="protein sequence ID" value="GBM92789.1"/>
    <property type="molecule type" value="Genomic_DNA"/>
</dbReference>
<dbReference type="AlphaFoldDB" id="A0A4Y2JTI4"/>
<organism evidence="1 2">
    <name type="scientific">Araneus ventricosus</name>
    <name type="common">Orbweaver spider</name>
    <name type="synonym">Epeira ventricosa</name>
    <dbReference type="NCBI Taxonomy" id="182803"/>
    <lineage>
        <taxon>Eukaryota</taxon>
        <taxon>Metazoa</taxon>
        <taxon>Ecdysozoa</taxon>
        <taxon>Arthropoda</taxon>
        <taxon>Chelicerata</taxon>
        <taxon>Arachnida</taxon>
        <taxon>Araneae</taxon>
        <taxon>Araneomorphae</taxon>
        <taxon>Entelegynae</taxon>
        <taxon>Araneoidea</taxon>
        <taxon>Araneidae</taxon>
        <taxon>Araneus</taxon>
    </lineage>
</organism>
<protein>
    <submittedName>
        <fullName evidence="1">Uncharacterized protein</fullName>
    </submittedName>
</protein>
<proteinExistence type="predicted"/>